<accession>A0A0L9VL97</accession>
<feature type="domain" description="DUF8039" evidence="2">
    <location>
        <begin position="36"/>
        <end position="82"/>
    </location>
</feature>
<dbReference type="AlphaFoldDB" id="A0A0L9VL97"/>
<dbReference type="InterPro" id="IPR058352">
    <property type="entry name" value="DUF8039"/>
</dbReference>
<dbReference type="EMBL" id="CM003380">
    <property type="protein sequence ID" value="KOM55748.1"/>
    <property type="molecule type" value="Genomic_DNA"/>
</dbReference>
<dbReference type="Proteomes" id="UP000053144">
    <property type="component" value="Chromosome 10"/>
</dbReference>
<gene>
    <name evidence="3" type="ORF">LR48_Vigan10g164000</name>
</gene>
<feature type="region of interest" description="Disordered" evidence="1">
    <location>
        <begin position="255"/>
        <end position="278"/>
    </location>
</feature>
<sequence>MKQERKKLIQEREQMRQECQEMMGTFDKRLESLLVLQKEHVEVMVEMIHYGDVAIPIPTLDVHIVLEALQTFVTWPKHLVNMTLELHVTTKKGLSLEDPLATLREVVPSIEEKIQREPKVLYRGKIKDQLMLLIHYSQCLILQARFRFTVLKVLRTALKKSDSYRLVRCNDKGATHVGFVFAQQRRPAAATMMARSFRACDSGGVFIVFVSWQRMLEICSWQRQPFSMEQLAKWWCSSRVSRSRESLAVKSDHIDDDSSRLTGSDASPTWEGPIRPNLGRFNKAQSGLGRSNKADPFWKIFFIGCLHGFKRI</sequence>
<organism evidence="3 4">
    <name type="scientific">Phaseolus angularis</name>
    <name type="common">Azuki bean</name>
    <name type="synonym">Vigna angularis</name>
    <dbReference type="NCBI Taxonomy" id="3914"/>
    <lineage>
        <taxon>Eukaryota</taxon>
        <taxon>Viridiplantae</taxon>
        <taxon>Streptophyta</taxon>
        <taxon>Embryophyta</taxon>
        <taxon>Tracheophyta</taxon>
        <taxon>Spermatophyta</taxon>
        <taxon>Magnoliopsida</taxon>
        <taxon>eudicotyledons</taxon>
        <taxon>Gunneridae</taxon>
        <taxon>Pentapetalae</taxon>
        <taxon>rosids</taxon>
        <taxon>fabids</taxon>
        <taxon>Fabales</taxon>
        <taxon>Fabaceae</taxon>
        <taxon>Papilionoideae</taxon>
        <taxon>50 kb inversion clade</taxon>
        <taxon>NPAAA clade</taxon>
        <taxon>indigoferoid/millettioid clade</taxon>
        <taxon>Phaseoleae</taxon>
        <taxon>Vigna</taxon>
    </lineage>
</organism>
<dbReference type="Gramene" id="KOM55748">
    <property type="protein sequence ID" value="KOM55748"/>
    <property type="gene ID" value="LR48_Vigan10g164000"/>
</dbReference>
<evidence type="ECO:0000313" key="4">
    <source>
        <dbReference type="Proteomes" id="UP000053144"/>
    </source>
</evidence>
<evidence type="ECO:0000256" key="1">
    <source>
        <dbReference type="SAM" id="MobiDB-lite"/>
    </source>
</evidence>
<name>A0A0L9VL97_PHAAN</name>
<dbReference type="Pfam" id="PF26133">
    <property type="entry name" value="DUF8039"/>
    <property type="match status" value="1"/>
</dbReference>
<proteinExistence type="predicted"/>
<evidence type="ECO:0000313" key="3">
    <source>
        <dbReference type="EMBL" id="KOM55748.1"/>
    </source>
</evidence>
<evidence type="ECO:0000259" key="2">
    <source>
        <dbReference type="Pfam" id="PF26133"/>
    </source>
</evidence>
<reference evidence="4" key="1">
    <citation type="journal article" date="2015" name="Proc. Natl. Acad. Sci. U.S.A.">
        <title>Genome sequencing of adzuki bean (Vigna angularis) provides insight into high starch and low fat accumulation and domestication.</title>
        <authorList>
            <person name="Yang K."/>
            <person name="Tian Z."/>
            <person name="Chen C."/>
            <person name="Luo L."/>
            <person name="Zhao B."/>
            <person name="Wang Z."/>
            <person name="Yu L."/>
            <person name="Li Y."/>
            <person name="Sun Y."/>
            <person name="Li W."/>
            <person name="Chen Y."/>
            <person name="Li Y."/>
            <person name="Zhang Y."/>
            <person name="Ai D."/>
            <person name="Zhao J."/>
            <person name="Shang C."/>
            <person name="Ma Y."/>
            <person name="Wu B."/>
            <person name="Wang M."/>
            <person name="Gao L."/>
            <person name="Sun D."/>
            <person name="Zhang P."/>
            <person name="Guo F."/>
            <person name="Wang W."/>
            <person name="Li Y."/>
            <person name="Wang J."/>
            <person name="Varshney R.K."/>
            <person name="Wang J."/>
            <person name="Ling H.Q."/>
            <person name="Wan P."/>
        </authorList>
    </citation>
    <scope>NUCLEOTIDE SEQUENCE</scope>
    <source>
        <strain evidence="4">cv. Jingnong 6</strain>
    </source>
</reference>
<protein>
    <recommendedName>
        <fullName evidence="2">DUF8039 domain-containing protein</fullName>
    </recommendedName>
</protein>